<evidence type="ECO:0000313" key="1">
    <source>
        <dbReference type="EMBL" id="SHH01794.1"/>
    </source>
</evidence>
<evidence type="ECO:0008006" key="3">
    <source>
        <dbReference type="Google" id="ProtNLM"/>
    </source>
</evidence>
<dbReference type="Proteomes" id="UP000242329">
    <property type="component" value="Unassembled WGS sequence"/>
</dbReference>
<accession>A0A1M5PJ45</accession>
<name>A0A1M5PJ45_9FIRM</name>
<sequence length="171" mass="19473">MKINLKELKQKTVDSEDYSFNARFSDELLLPFRGRFSGPVNVELHVESTGKVFWAAGDLRTGVVFECARCLEEFIFPVNIELNFNIADTVYRNDFTEEEVVFVSGDELDITSYLEEEILLSLPMQPLCDENCQGLCAGCGANLNLESCRCSEKEIDPRWEKLKQLKTGKEV</sequence>
<dbReference type="PANTHER" id="PTHR34374">
    <property type="entry name" value="LARGE RIBOSOMAL RNA SUBUNIT ACCUMULATION PROTEIN YCED HOMOLOG 1, CHLOROPLASTIC"/>
    <property type="match status" value="1"/>
</dbReference>
<proteinExistence type="predicted"/>
<dbReference type="AlphaFoldDB" id="A0A1M5PJ45"/>
<keyword evidence="2" id="KW-1185">Reference proteome</keyword>
<gene>
    <name evidence="1" type="ORF">SAMN02745221_01491</name>
</gene>
<dbReference type="EMBL" id="FQWY01000023">
    <property type="protein sequence ID" value="SHH01794.1"/>
    <property type="molecule type" value="Genomic_DNA"/>
</dbReference>
<dbReference type="STRING" id="1123382.SAMN02745221_01491"/>
<dbReference type="InterPro" id="IPR003772">
    <property type="entry name" value="YceD"/>
</dbReference>
<dbReference type="RefSeq" id="WP_073092260.1">
    <property type="nucleotide sequence ID" value="NZ_FQWY01000023.1"/>
</dbReference>
<reference evidence="2" key="1">
    <citation type="submission" date="2016-11" db="EMBL/GenBank/DDBJ databases">
        <authorList>
            <person name="Varghese N."/>
            <person name="Submissions S."/>
        </authorList>
    </citation>
    <scope>NUCLEOTIDE SEQUENCE [LARGE SCALE GENOMIC DNA]</scope>
    <source>
        <strain evidence="2">DSM 11003</strain>
    </source>
</reference>
<dbReference type="OrthoDB" id="9790372at2"/>
<organism evidence="1 2">
    <name type="scientific">Thermosyntropha lipolytica DSM 11003</name>
    <dbReference type="NCBI Taxonomy" id="1123382"/>
    <lineage>
        <taxon>Bacteria</taxon>
        <taxon>Bacillati</taxon>
        <taxon>Bacillota</taxon>
        <taxon>Clostridia</taxon>
        <taxon>Eubacteriales</taxon>
        <taxon>Syntrophomonadaceae</taxon>
        <taxon>Thermosyntropha</taxon>
    </lineage>
</organism>
<dbReference type="PANTHER" id="PTHR34374:SF1">
    <property type="entry name" value="LARGE RIBOSOMAL RNA SUBUNIT ACCUMULATION PROTEIN YCED HOMOLOG 1, CHLOROPLASTIC"/>
    <property type="match status" value="1"/>
</dbReference>
<dbReference type="Pfam" id="PF02620">
    <property type="entry name" value="YceD"/>
    <property type="match status" value="1"/>
</dbReference>
<evidence type="ECO:0000313" key="2">
    <source>
        <dbReference type="Proteomes" id="UP000242329"/>
    </source>
</evidence>
<protein>
    <recommendedName>
        <fullName evidence="3">DUF177 domain-containing protein</fullName>
    </recommendedName>
</protein>